<dbReference type="Proteomes" id="UP000619486">
    <property type="component" value="Unassembled WGS sequence"/>
</dbReference>
<dbReference type="Gene3D" id="1.10.4080.10">
    <property type="entry name" value="ADP-ribosylation/Crystallin J1"/>
    <property type="match status" value="1"/>
</dbReference>
<dbReference type="SUPFAM" id="SSF101478">
    <property type="entry name" value="ADP-ribosylglycohydrolase"/>
    <property type="match status" value="1"/>
</dbReference>
<dbReference type="InterPro" id="IPR050792">
    <property type="entry name" value="ADP-ribosylglycohydrolase"/>
</dbReference>
<dbReference type="Pfam" id="PF03747">
    <property type="entry name" value="ADP_ribosyl_GH"/>
    <property type="match status" value="1"/>
</dbReference>
<dbReference type="AlphaFoldDB" id="A0A918GZW5"/>
<keyword evidence="1" id="KW-0479">Metal-binding</keyword>
<proteinExistence type="predicted"/>
<dbReference type="GO" id="GO:0046872">
    <property type="term" value="F:metal ion binding"/>
    <property type="evidence" value="ECO:0007669"/>
    <property type="project" value="UniProtKB-KW"/>
</dbReference>
<dbReference type="PANTHER" id="PTHR16222">
    <property type="entry name" value="ADP-RIBOSYLGLYCOHYDROLASE"/>
    <property type="match status" value="1"/>
</dbReference>
<dbReference type="PANTHER" id="PTHR16222:SF12">
    <property type="entry name" value="ADP-RIBOSYLGLYCOHYDROLASE-RELATED"/>
    <property type="match status" value="1"/>
</dbReference>
<reference evidence="2" key="1">
    <citation type="journal article" date="2014" name="Int. J. Syst. Evol. Microbiol.">
        <title>Complete genome sequence of Corynebacterium casei LMG S-19264T (=DSM 44701T), isolated from a smear-ripened cheese.</title>
        <authorList>
            <consortium name="US DOE Joint Genome Institute (JGI-PGF)"/>
            <person name="Walter F."/>
            <person name="Albersmeier A."/>
            <person name="Kalinowski J."/>
            <person name="Ruckert C."/>
        </authorList>
    </citation>
    <scope>NUCLEOTIDE SEQUENCE</scope>
    <source>
        <strain evidence="2">JCM 3172</strain>
    </source>
</reference>
<organism evidence="2 3">
    <name type="scientific">Streptomyces purpureus</name>
    <dbReference type="NCBI Taxonomy" id="1951"/>
    <lineage>
        <taxon>Bacteria</taxon>
        <taxon>Bacillati</taxon>
        <taxon>Actinomycetota</taxon>
        <taxon>Actinomycetes</taxon>
        <taxon>Kitasatosporales</taxon>
        <taxon>Streptomycetaceae</taxon>
        <taxon>Streptomyces</taxon>
    </lineage>
</organism>
<feature type="binding site" evidence="1">
    <location>
        <position position="399"/>
    </location>
    <ligand>
        <name>Mg(2+)</name>
        <dbReference type="ChEBI" id="CHEBI:18420"/>
        <label>1</label>
    </ligand>
</feature>
<evidence type="ECO:0008006" key="4">
    <source>
        <dbReference type="Google" id="ProtNLM"/>
    </source>
</evidence>
<comment type="caution">
    <text evidence="2">The sequence shown here is derived from an EMBL/GenBank/DDBJ whole genome shotgun (WGS) entry which is preliminary data.</text>
</comment>
<evidence type="ECO:0000313" key="2">
    <source>
        <dbReference type="EMBL" id="GGT23524.1"/>
    </source>
</evidence>
<keyword evidence="1" id="KW-0460">Magnesium</keyword>
<dbReference type="InterPro" id="IPR005502">
    <property type="entry name" value="Ribosyl_crysJ1"/>
</dbReference>
<sequence>MTLRLTWVQPEDLVAHELRQAHEDGRAPHTLEFQWLSHGGHPAPPASGASLTPAPHLRPLAERLLADLAALPSPLAPREPGGLGAIVAACPDWPRTPPSGPCPADDRLRGALHAAWLGRAAGCLLGKPVEKLPLAGIRALARAAGNWPLVGWFTARGVPAELTATYPWNRRSAPTSLAENIDGMPEDDDLNYPLLNLLLLRRYGPDFTTADVARLWLDELPAGRTFTAERVAYRNLLDGIEPPLTAVVRNPFREWIGAQIRADVHGWTHPGDPGAAAAQAYRDASLTHTANGLYGALFAAAVTATAATGTADVHQCLAAGLTVVPPGSRLAQAVRLGIDTARRHQDFDTVADRLHDALGAYHWVHAVPNAALVAAALTHADGDFSRSICSAVSGGWDTDSNGATAGSVAGLLAGHPDRIPARWTDPLKNRLATSVGGFDGIGFDALATLTLQEVRPV</sequence>
<evidence type="ECO:0000313" key="3">
    <source>
        <dbReference type="Proteomes" id="UP000619486"/>
    </source>
</evidence>
<gene>
    <name evidence="2" type="ORF">GCM10014713_15490</name>
</gene>
<feature type="binding site" evidence="1">
    <location>
        <position position="400"/>
    </location>
    <ligand>
        <name>Mg(2+)</name>
        <dbReference type="ChEBI" id="CHEBI:18420"/>
        <label>1</label>
    </ligand>
</feature>
<reference evidence="2" key="2">
    <citation type="submission" date="2020-09" db="EMBL/GenBank/DDBJ databases">
        <authorList>
            <person name="Sun Q."/>
            <person name="Ohkuma M."/>
        </authorList>
    </citation>
    <scope>NUCLEOTIDE SEQUENCE</scope>
    <source>
        <strain evidence="2">JCM 3172</strain>
    </source>
</reference>
<comment type="cofactor">
    <cofactor evidence="1">
        <name>Mg(2+)</name>
        <dbReference type="ChEBI" id="CHEBI:18420"/>
    </cofactor>
    <text evidence="1">Binds 2 magnesium ions per subunit.</text>
</comment>
<evidence type="ECO:0000256" key="1">
    <source>
        <dbReference type="PIRSR" id="PIRSR605502-1"/>
    </source>
</evidence>
<name>A0A918GZW5_9ACTN</name>
<dbReference type="InterPro" id="IPR036705">
    <property type="entry name" value="Ribosyl_crysJ1_sf"/>
</dbReference>
<feature type="binding site" evidence="1">
    <location>
        <position position="397"/>
    </location>
    <ligand>
        <name>Mg(2+)</name>
        <dbReference type="ChEBI" id="CHEBI:18420"/>
        <label>1</label>
    </ligand>
</feature>
<dbReference type="RefSeq" id="WP_189200604.1">
    <property type="nucleotide sequence ID" value="NZ_BMQQ01000004.1"/>
</dbReference>
<protein>
    <recommendedName>
        <fullName evidence="4">ADP-ribosylglycohydrolase</fullName>
    </recommendedName>
</protein>
<accession>A0A918GZW5</accession>
<dbReference type="EMBL" id="BMQQ01000004">
    <property type="protein sequence ID" value="GGT23524.1"/>
    <property type="molecule type" value="Genomic_DNA"/>
</dbReference>
<keyword evidence="3" id="KW-1185">Reference proteome</keyword>